<gene>
    <name evidence="2" type="ORF">GKQ51_09210</name>
</gene>
<name>A0AAP9YGM5_9GAMM</name>
<proteinExistence type="predicted"/>
<sequence>MAIIIGKLPEVLFTSRDGTFTVYKARASGGKRFTAIYRGEDAPKPRKTVQVVLFGEWVNHKDYGKQFEISRVERYNPMTQYDIGEVTVCREASKAIGEVTMARDIPSHESWHGNTNKSIDSDDNPNVCYQMTLKAAICVATIKPKLQDIQLLMSTGRITDARRELEQFLSHEGIDELDHGVMRLDEQSPLPKQTA</sequence>
<dbReference type="InterPro" id="IPR055446">
    <property type="entry name" value="RecD2_N_OB"/>
</dbReference>
<evidence type="ECO:0000313" key="3">
    <source>
        <dbReference type="Proteomes" id="UP000596192"/>
    </source>
</evidence>
<organism evidence="2 3">
    <name type="scientific">Azotobacter chroococcum</name>
    <dbReference type="NCBI Taxonomy" id="353"/>
    <lineage>
        <taxon>Bacteria</taxon>
        <taxon>Pseudomonadati</taxon>
        <taxon>Pseudomonadota</taxon>
        <taxon>Gammaproteobacteria</taxon>
        <taxon>Pseudomonadales</taxon>
        <taxon>Pseudomonadaceae</taxon>
        <taxon>Azotobacter</taxon>
    </lineage>
</organism>
<dbReference type="AlphaFoldDB" id="A0AAP9YGM5"/>
<dbReference type="RefSeq" id="WP_198867746.1">
    <property type="nucleotide sequence ID" value="NZ_CP066310.1"/>
</dbReference>
<reference evidence="2 3" key="1">
    <citation type="submission" date="2020-12" db="EMBL/GenBank/DDBJ databases">
        <title>Genomic Analysis and Response surface optimization of nitrogen-fixing conditions for A. chroococcum strain HR1, Isolation from rhizosphere soil.</title>
        <authorList>
            <person name="Li J."/>
            <person name="Yang H."/>
            <person name="Liu H."/>
            <person name="Wang C."/>
            <person name="Tian Y."/>
            <person name="Lu X.Y."/>
        </authorList>
    </citation>
    <scope>NUCLEOTIDE SEQUENCE [LARGE SCALE GENOMIC DNA]</scope>
    <source>
        <strain evidence="2 3">HR1</strain>
    </source>
</reference>
<dbReference type="Proteomes" id="UP000596192">
    <property type="component" value="Chromosome"/>
</dbReference>
<dbReference type="Pfam" id="PF23139">
    <property type="entry name" value="OB_YrrC"/>
    <property type="match status" value="1"/>
</dbReference>
<protein>
    <recommendedName>
        <fullName evidence="1">ATP-dependent RecD2 DNA helicase OB-fold domain-containing protein</fullName>
    </recommendedName>
</protein>
<evidence type="ECO:0000259" key="1">
    <source>
        <dbReference type="Pfam" id="PF23139"/>
    </source>
</evidence>
<evidence type="ECO:0000313" key="2">
    <source>
        <dbReference type="EMBL" id="QQE90426.1"/>
    </source>
</evidence>
<feature type="domain" description="ATP-dependent RecD2 DNA helicase OB-fold" evidence="1">
    <location>
        <begin position="3"/>
        <end position="77"/>
    </location>
</feature>
<accession>A0AAP9YGM5</accession>
<dbReference type="EMBL" id="CP066310">
    <property type="protein sequence ID" value="QQE90426.1"/>
    <property type="molecule type" value="Genomic_DNA"/>
</dbReference>